<dbReference type="OMA" id="NIHPYFA"/>
<dbReference type="Proteomes" id="UP000070444">
    <property type="component" value="Unassembled WGS sequence"/>
</dbReference>
<proteinExistence type="inferred from homology"/>
<feature type="signal peptide" evidence="16">
    <location>
        <begin position="1"/>
        <end position="18"/>
    </location>
</feature>
<dbReference type="EC" id="3.2.1.39" evidence="4"/>
<feature type="coiled-coil region" evidence="15">
    <location>
        <begin position="86"/>
        <end position="142"/>
    </location>
</feature>
<evidence type="ECO:0000256" key="8">
    <source>
        <dbReference type="ARBA" id="ARBA00023180"/>
    </source>
</evidence>
<keyword evidence="18" id="KW-1185">Reference proteome</keyword>
<reference evidence="17 18" key="1">
    <citation type="journal article" date="2015" name="Genome Biol. Evol.">
        <title>Phylogenomic analyses indicate that early fungi evolved digesting cell walls of algal ancestors of land plants.</title>
        <authorList>
            <person name="Chang Y."/>
            <person name="Wang S."/>
            <person name="Sekimoto S."/>
            <person name="Aerts A.L."/>
            <person name="Choi C."/>
            <person name="Clum A."/>
            <person name="LaButti K.M."/>
            <person name="Lindquist E.A."/>
            <person name="Yee Ngan C."/>
            <person name="Ohm R.A."/>
            <person name="Salamov A.A."/>
            <person name="Grigoriev I.V."/>
            <person name="Spatafora J.W."/>
            <person name="Berbee M.L."/>
        </authorList>
    </citation>
    <scope>NUCLEOTIDE SEQUENCE [LARGE SCALE GENOMIC DNA]</scope>
    <source>
        <strain evidence="17 18">NRRL 28638</strain>
    </source>
</reference>
<keyword evidence="8" id="KW-0325">Glycoprotein</keyword>
<keyword evidence="9" id="KW-0119">Carbohydrate metabolism</keyword>
<dbReference type="InterPro" id="IPR050732">
    <property type="entry name" value="Beta-glucan_modifiers"/>
</dbReference>
<dbReference type="STRING" id="796925.A0A137P5Y3"/>
<name>A0A137P5Y3_CONC2</name>
<evidence type="ECO:0000256" key="2">
    <source>
        <dbReference type="ARBA" id="ARBA00004401"/>
    </source>
</evidence>
<evidence type="ECO:0000256" key="13">
    <source>
        <dbReference type="ARBA" id="ARBA00042373"/>
    </source>
</evidence>
<evidence type="ECO:0000256" key="3">
    <source>
        <dbReference type="ARBA" id="ARBA00008773"/>
    </source>
</evidence>
<keyword evidence="7" id="KW-0472">Membrane</keyword>
<sequence>MRLLSYITLLSCFYLSLPQQQPMETNQLVQAGQLNSETSTVSTPSMAMTQSPLNGITYSPYLSDSCAPYEKVVKDLKTISQYAKEIRLYSTDCNQLENVLKAITEQKLNIKVMLGIWTRDGLERIDSELKEIEKVLNNSEYRSKITRISVGNEDLTNGISVAALNQNISLVKKSLKKFNIPIGTVEIGEKLSESESKSIIDNSDFLGVNIHPYFKLLSAIGGIDLTLDYLDTYLDNLTNLIPRSKLIISEIGLPSAGETIQNYGETSPEVQFEFLQKAACKLGDWNYFTFEAFDALFKQNDNSYGGVEQNYGILNEEGNLKAGTIERLLKC</sequence>
<comment type="function">
    <text evidence="12">Glucanases play a role in cell expansion during growth, in cell-cell fusion during mating, and in spore release during sporulation. This enzyme may be involved in beta-glucan degradation. Active on laminarin and lichenan.</text>
</comment>
<dbReference type="Gene3D" id="3.20.20.80">
    <property type="entry name" value="Glycosidases"/>
    <property type="match status" value="2"/>
</dbReference>
<evidence type="ECO:0000256" key="5">
    <source>
        <dbReference type="ARBA" id="ARBA00022475"/>
    </source>
</evidence>
<evidence type="ECO:0000256" key="1">
    <source>
        <dbReference type="ARBA" id="ARBA00000382"/>
    </source>
</evidence>
<dbReference type="EMBL" id="KQ964504">
    <property type="protein sequence ID" value="KXN70379.1"/>
    <property type="molecule type" value="Genomic_DNA"/>
</dbReference>
<keyword evidence="10" id="KW-0961">Cell wall biogenesis/degradation</keyword>
<dbReference type="GO" id="GO:0000272">
    <property type="term" value="P:polysaccharide catabolic process"/>
    <property type="evidence" value="ECO:0007669"/>
    <property type="project" value="UniProtKB-KW"/>
</dbReference>
<dbReference type="PANTHER" id="PTHR16631">
    <property type="entry name" value="GLUCAN 1,3-BETA-GLUCOSIDASE"/>
    <property type="match status" value="1"/>
</dbReference>
<evidence type="ECO:0000256" key="11">
    <source>
        <dbReference type="ARBA" id="ARBA00023326"/>
    </source>
</evidence>
<dbReference type="GO" id="GO:0042973">
    <property type="term" value="F:glucan endo-1,3-beta-D-glucosidase activity"/>
    <property type="evidence" value="ECO:0007669"/>
    <property type="project" value="UniProtKB-EC"/>
</dbReference>
<keyword evidence="5" id="KW-1003">Cell membrane</keyword>
<keyword evidence="11" id="KW-0624">Polysaccharide degradation</keyword>
<gene>
    <name evidence="17" type="ORF">CONCODRAFT_70721</name>
</gene>
<evidence type="ECO:0000313" key="17">
    <source>
        <dbReference type="EMBL" id="KXN70379.1"/>
    </source>
</evidence>
<evidence type="ECO:0000313" key="18">
    <source>
        <dbReference type="Proteomes" id="UP000070444"/>
    </source>
</evidence>
<evidence type="ECO:0000256" key="4">
    <source>
        <dbReference type="ARBA" id="ARBA00012780"/>
    </source>
</evidence>
<keyword evidence="6 17" id="KW-0378">Hydrolase</keyword>
<comment type="subcellular location">
    <subcellularLocation>
        <location evidence="2">Cell membrane</location>
        <topology evidence="2">Single-pass type II membrane protein</topology>
    </subcellularLocation>
</comment>
<dbReference type="GO" id="GO:0009277">
    <property type="term" value="C:fungal-type cell wall"/>
    <property type="evidence" value="ECO:0007669"/>
    <property type="project" value="TreeGrafter"/>
</dbReference>
<comment type="similarity">
    <text evidence="3">Belongs to the glycosyl hydrolase 17 family.</text>
</comment>
<comment type="catalytic activity">
    <reaction evidence="1">
        <text>Hydrolysis of (1-&gt;3)-beta-D-glucosidic linkages in (1-&gt;3)-beta-D-glucans.</text>
        <dbReference type="EC" id="3.2.1.39"/>
    </reaction>
</comment>
<organism evidence="17 18">
    <name type="scientific">Conidiobolus coronatus (strain ATCC 28846 / CBS 209.66 / NRRL 28638)</name>
    <name type="common">Delacroixia coronata</name>
    <dbReference type="NCBI Taxonomy" id="796925"/>
    <lineage>
        <taxon>Eukaryota</taxon>
        <taxon>Fungi</taxon>
        <taxon>Fungi incertae sedis</taxon>
        <taxon>Zoopagomycota</taxon>
        <taxon>Entomophthoromycotina</taxon>
        <taxon>Entomophthoromycetes</taxon>
        <taxon>Entomophthorales</taxon>
        <taxon>Ancylistaceae</taxon>
        <taxon>Conidiobolus</taxon>
    </lineage>
</organism>
<evidence type="ECO:0000256" key="15">
    <source>
        <dbReference type="SAM" id="Coils"/>
    </source>
</evidence>
<evidence type="ECO:0000256" key="16">
    <source>
        <dbReference type="SAM" id="SignalP"/>
    </source>
</evidence>
<keyword evidence="16" id="KW-0732">Signal</keyword>
<evidence type="ECO:0000256" key="9">
    <source>
        <dbReference type="ARBA" id="ARBA00023277"/>
    </source>
</evidence>
<accession>A0A137P5Y3</accession>
<keyword evidence="15" id="KW-0175">Coiled coil</keyword>
<dbReference type="InterPro" id="IPR017853">
    <property type="entry name" value="GH"/>
</dbReference>
<dbReference type="AlphaFoldDB" id="A0A137P5Y3"/>
<protein>
    <recommendedName>
        <fullName evidence="4">glucan endo-1,3-beta-D-glucosidase</fullName>
        <ecNumber evidence="4">3.2.1.39</ecNumber>
    </recommendedName>
    <alternativeName>
        <fullName evidence="14">Endo-1,3-beta-glucanase btgC</fullName>
    </alternativeName>
    <alternativeName>
        <fullName evidence="13">Laminarinase btgC</fullName>
    </alternativeName>
</protein>
<dbReference type="GO" id="GO:0005576">
    <property type="term" value="C:extracellular region"/>
    <property type="evidence" value="ECO:0007669"/>
    <property type="project" value="TreeGrafter"/>
</dbReference>
<dbReference type="GO" id="GO:0071555">
    <property type="term" value="P:cell wall organization"/>
    <property type="evidence" value="ECO:0007669"/>
    <property type="project" value="UniProtKB-KW"/>
</dbReference>
<evidence type="ECO:0000256" key="7">
    <source>
        <dbReference type="ARBA" id="ARBA00023136"/>
    </source>
</evidence>
<evidence type="ECO:0000256" key="12">
    <source>
        <dbReference type="ARBA" id="ARBA00037649"/>
    </source>
</evidence>
<dbReference type="OrthoDB" id="77201at2759"/>
<evidence type="ECO:0000256" key="6">
    <source>
        <dbReference type="ARBA" id="ARBA00022801"/>
    </source>
</evidence>
<dbReference type="GO" id="GO:0005886">
    <property type="term" value="C:plasma membrane"/>
    <property type="evidence" value="ECO:0007669"/>
    <property type="project" value="UniProtKB-SubCell"/>
</dbReference>
<evidence type="ECO:0000256" key="10">
    <source>
        <dbReference type="ARBA" id="ARBA00023316"/>
    </source>
</evidence>
<feature type="chain" id="PRO_5007294473" description="glucan endo-1,3-beta-D-glucosidase" evidence="16">
    <location>
        <begin position="19"/>
        <end position="331"/>
    </location>
</feature>
<dbReference type="SUPFAM" id="SSF51445">
    <property type="entry name" value="(Trans)glycosidases"/>
    <property type="match status" value="1"/>
</dbReference>
<dbReference type="GO" id="GO:0009986">
    <property type="term" value="C:cell surface"/>
    <property type="evidence" value="ECO:0007669"/>
    <property type="project" value="TreeGrafter"/>
</dbReference>
<evidence type="ECO:0000256" key="14">
    <source>
        <dbReference type="ARBA" id="ARBA00043078"/>
    </source>
</evidence>
<dbReference type="PANTHER" id="PTHR16631:SF17">
    <property type="entry name" value="GLUCAN ENDO-1,3-BETA-GLUCOSIDASE BTGC"/>
    <property type="match status" value="1"/>
</dbReference>